<gene>
    <name evidence="5" type="ordered locus">MYSTI_07264</name>
</gene>
<dbReference type="Pfam" id="PF25390">
    <property type="entry name" value="WD40_RLD"/>
    <property type="match status" value="1"/>
</dbReference>
<dbReference type="InterPro" id="IPR051553">
    <property type="entry name" value="Ran_GTPase-activating"/>
</dbReference>
<dbReference type="RefSeq" id="WP_015352790.1">
    <property type="nucleotide sequence ID" value="NC_020126.1"/>
</dbReference>
<dbReference type="OrthoDB" id="5495126at2"/>
<dbReference type="InterPro" id="IPR058923">
    <property type="entry name" value="RCC1-like_dom"/>
</dbReference>
<accession>L7UHS6</accession>
<reference evidence="5 6" key="1">
    <citation type="journal article" date="2013" name="Genome Announc.">
        <title>Complete genome sequence of Myxococcus stipitatus strain DSM 14675, a fruiting myxobacterium.</title>
        <authorList>
            <person name="Huntley S."/>
            <person name="Kneip S."/>
            <person name="Treuner-Lange A."/>
            <person name="Sogaard-Andersen L."/>
        </authorList>
    </citation>
    <scope>NUCLEOTIDE SEQUENCE [LARGE SCALE GENOMIC DNA]</scope>
    <source>
        <strain evidence="6">DSM 14675 / JCM 12634 / Mx s8</strain>
    </source>
</reference>
<dbReference type="PROSITE" id="PS51257">
    <property type="entry name" value="PROKAR_LIPOPROTEIN"/>
    <property type="match status" value="1"/>
</dbReference>
<dbReference type="Gene3D" id="2.130.10.30">
    <property type="entry name" value="Regulator of chromosome condensation 1/beta-lactamase-inhibitor protein II"/>
    <property type="match status" value="2"/>
</dbReference>
<dbReference type="InterPro" id="IPR009091">
    <property type="entry name" value="RCC1/BLIP-II"/>
</dbReference>
<evidence type="ECO:0000256" key="2">
    <source>
        <dbReference type="ARBA" id="ARBA00022737"/>
    </source>
</evidence>
<evidence type="ECO:0000256" key="1">
    <source>
        <dbReference type="ARBA" id="ARBA00022658"/>
    </source>
</evidence>
<evidence type="ECO:0000313" key="5">
    <source>
        <dbReference type="EMBL" id="AGC48536.1"/>
    </source>
</evidence>
<feature type="region of interest" description="Disordered" evidence="3">
    <location>
        <begin position="20"/>
        <end position="62"/>
    </location>
</feature>
<dbReference type="STRING" id="1278073.MYSTI_07264"/>
<dbReference type="PRINTS" id="PR00633">
    <property type="entry name" value="RCCNDNSATION"/>
</dbReference>
<sequence length="493" mass="51518">MSLRSSLFVSLAVVLMGCSGSPDEPGPRPGGGLPGGHVNPGETTNDGGSSDAGTPDAGAADSGSAVLSRIAPAEYQLFYLVDGRVLGIGSNRAGQLGVGHSNPYNQVPPVDIALPAGLRFKDVAGGGFQSLALDVQGRVWTFGQNLYGQRGDGTTNDHPNRTTTPNNGQPYLILTDSTGATFDNVVAVRSALLFNMALKADGSVWVWGMSGTAIGNTLGIAGDGNTAPRNITRPTRVPLPQGVVIKSFTTNDTSIFALDDTGKVWAWGGGSANETLGTGRFSEYARPNPVNIPARVLEIAPGGSHWVVALDENGGLWGWGLNGTYLGLGPPQGGWYPVSTPLKLTFPEFGARKVVHVSATGHVTHVILDNGTLWGWGDSALGEVGNGVMLDFATYPTPYNWDWGKYQKMVFRPVQVAPGVTFSALHNTAQSFYAYATATDGTLYSWGRNKTGVLGNGVRPTGDVAGRPDSWNVATATPVPAHRLTTGTDTPSK</sequence>
<dbReference type="EMBL" id="CP004025">
    <property type="protein sequence ID" value="AGC48536.1"/>
    <property type="molecule type" value="Genomic_DNA"/>
</dbReference>
<dbReference type="InterPro" id="IPR000408">
    <property type="entry name" value="Reg_chr_condens"/>
</dbReference>
<dbReference type="PANTHER" id="PTHR45982:SF1">
    <property type="entry name" value="REGULATOR OF CHROMOSOME CONDENSATION"/>
    <property type="match status" value="1"/>
</dbReference>
<dbReference type="SUPFAM" id="SSF50985">
    <property type="entry name" value="RCC1/BLIP-II"/>
    <property type="match status" value="2"/>
</dbReference>
<feature type="region of interest" description="Disordered" evidence="3">
    <location>
        <begin position="147"/>
        <end position="168"/>
    </location>
</feature>
<dbReference type="GO" id="GO:0005085">
    <property type="term" value="F:guanyl-nucleotide exchange factor activity"/>
    <property type="evidence" value="ECO:0007669"/>
    <property type="project" value="TreeGrafter"/>
</dbReference>
<evidence type="ECO:0000313" key="6">
    <source>
        <dbReference type="Proteomes" id="UP000011131"/>
    </source>
</evidence>
<protein>
    <submittedName>
        <fullName evidence="5">RCC1 repeat-containing protein</fullName>
    </submittedName>
</protein>
<keyword evidence="1" id="KW-0344">Guanine-nucleotide releasing factor</keyword>
<feature type="compositionally biased region" description="Polar residues" evidence="3">
    <location>
        <begin position="42"/>
        <end position="52"/>
    </location>
</feature>
<dbReference type="eggNOG" id="COG5184">
    <property type="taxonomic scope" value="Bacteria"/>
</dbReference>
<keyword evidence="6" id="KW-1185">Reference proteome</keyword>
<evidence type="ECO:0000259" key="4">
    <source>
        <dbReference type="Pfam" id="PF25390"/>
    </source>
</evidence>
<dbReference type="AlphaFoldDB" id="L7UHS6"/>
<proteinExistence type="predicted"/>
<organism evidence="5 6">
    <name type="scientific">Myxococcus stipitatus (strain DSM 14675 / JCM 12634 / Mx s8)</name>
    <dbReference type="NCBI Taxonomy" id="1278073"/>
    <lineage>
        <taxon>Bacteria</taxon>
        <taxon>Pseudomonadati</taxon>
        <taxon>Myxococcota</taxon>
        <taxon>Myxococcia</taxon>
        <taxon>Myxococcales</taxon>
        <taxon>Cystobacterineae</taxon>
        <taxon>Myxococcaceae</taxon>
        <taxon>Myxococcus</taxon>
    </lineage>
</organism>
<dbReference type="PATRIC" id="fig|1278073.3.peg.7381"/>
<name>L7UHS6_MYXSD</name>
<dbReference type="PROSITE" id="PS50012">
    <property type="entry name" value="RCC1_3"/>
    <property type="match status" value="2"/>
</dbReference>
<dbReference type="Proteomes" id="UP000011131">
    <property type="component" value="Chromosome"/>
</dbReference>
<dbReference type="KEGG" id="msd:MYSTI_07264"/>
<keyword evidence="2" id="KW-0677">Repeat</keyword>
<dbReference type="HOGENOM" id="CLU_005210_8_1_7"/>
<evidence type="ECO:0000256" key="3">
    <source>
        <dbReference type="SAM" id="MobiDB-lite"/>
    </source>
</evidence>
<dbReference type="GO" id="GO:0005737">
    <property type="term" value="C:cytoplasm"/>
    <property type="evidence" value="ECO:0007669"/>
    <property type="project" value="TreeGrafter"/>
</dbReference>
<feature type="domain" description="RCC1-like" evidence="4">
    <location>
        <begin position="85"/>
        <end position="457"/>
    </location>
</feature>
<dbReference type="PANTHER" id="PTHR45982">
    <property type="entry name" value="REGULATOR OF CHROMOSOME CONDENSATION"/>
    <property type="match status" value="1"/>
</dbReference>